<dbReference type="GeneID" id="19195307"/>
<dbReference type="HOGENOM" id="CLU_847322_0_0_1"/>
<comment type="caution">
    <text evidence="1">The sequence shown here is derived from an EMBL/GenBank/DDBJ whole genome shotgun (WGS) entry which is preliminary data.</text>
</comment>
<dbReference type="STRING" id="1182543.W9WEC1"/>
<proteinExistence type="predicted"/>
<reference evidence="1 2" key="1">
    <citation type="submission" date="2013-03" db="EMBL/GenBank/DDBJ databases">
        <title>The Genome Sequence of Cladophialophora psammophila CBS 110553.</title>
        <authorList>
            <consortium name="The Broad Institute Genomics Platform"/>
            <person name="Cuomo C."/>
            <person name="de Hoog S."/>
            <person name="Gorbushina A."/>
            <person name="Walker B."/>
            <person name="Young S.K."/>
            <person name="Zeng Q."/>
            <person name="Gargeya S."/>
            <person name="Fitzgerald M."/>
            <person name="Haas B."/>
            <person name="Abouelleil A."/>
            <person name="Allen A.W."/>
            <person name="Alvarado L."/>
            <person name="Arachchi H.M."/>
            <person name="Berlin A.M."/>
            <person name="Chapman S.B."/>
            <person name="Gainer-Dewar J."/>
            <person name="Goldberg J."/>
            <person name="Griggs A."/>
            <person name="Gujja S."/>
            <person name="Hansen M."/>
            <person name="Howarth C."/>
            <person name="Imamovic A."/>
            <person name="Ireland A."/>
            <person name="Larimer J."/>
            <person name="McCowan C."/>
            <person name="Murphy C."/>
            <person name="Pearson M."/>
            <person name="Poon T.W."/>
            <person name="Priest M."/>
            <person name="Roberts A."/>
            <person name="Saif S."/>
            <person name="Shea T."/>
            <person name="Sisk P."/>
            <person name="Sykes S."/>
            <person name="Wortman J."/>
            <person name="Nusbaum C."/>
            <person name="Birren B."/>
        </authorList>
    </citation>
    <scope>NUCLEOTIDE SEQUENCE [LARGE SCALE GENOMIC DNA]</scope>
    <source>
        <strain evidence="1 2">CBS 110553</strain>
    </source>
</reference>
<organism evidence="1 2">
    <name type="scientific">Cladophialophora psammophila CBS 110553</name>
    <dbReference type="NCBI Taxonomy" id="1182543"/>
    <lineage>
        <taxon>Eukaryota</taxon>
        <taxon>Fungi</taxon>
        <taxon>Dikarya</taxon>
        <taxon>Ascomycota</taxon>
        <taxon>Pezizomycotina</taxon>
        <taxon>Eurotiomycetes</taxon>
        <taxon>Chaetothyriomycetidae</taxon>
        <taxon>Chaetothyriales</taxon>
        <taxon>Herpotrichiellaceae</taxon>
        <taxon>Cladophialophora</taxon>
    </lineage>
</organism>
<evidence type="ECO:0000313" key="1">
    <source>
        <dbReference type="EMBL" id="EXJ66462.1"/>
    </source>
</evidence>
<dbReference type="RefSeq" id="XP_007749380.1">
    <property type="nucleotide sequence ID" value="XM_007751190.1"/>
</dbReference>
<dbReference type="AlphaFoldDB" id="W9WEC1"/>
<keyword evidence="2" id="KW-1185">Reference proteome</keyword>
<sequence>MFDWYRKAAWCYVYLSDVSSQPLGSDQDSSTNTAFQVLWDEDAFRSSRWFTRGWTLQELLAPASVQFFSENGSLLGTKATLARLVSDITGISRRALHGRPSDFDVETRFAWAKNRDTQRPEDQAYCLFDIFGVRMTLHYGEGMESALARLRRKIDRLNDIPQDSELSETEPAWLLYVPPKMCRTKYLSFEVQVQRNSETYDLIAFNKANVEKRRCHTVLHQSGEELSHLPQDFQQRFRRAEAEVLERIDLEKWRFVYWEERRCGPLVATMCKYISRLPKNVQGVLDNEVGELIGGLLLIPTAPAFLQVGLLENQIFEFEFILEKRHQR</sequence>
<dbReference type="PANTHER" id="PTHR10622:SF13">
    <property type="entry name" value="NACHT DOMAIN-CONTAINING PROTEIN"/>
    <property type="match status" value="1"/>
</dbReference>
<dbReference type="Proteomes" id="UP000019471">
    <property type="component" value="Unassembled WGS sequence"/>
</dbReference>
<evidence type="ECO:0008006" key="3">
    <source>
        <dbReference type="Google" id="ProtNLM"/>
    </source>
</evidence>
<dbReference type="PANTHER" id="PTHR10622">
    <property type="entry name" value="HET DOMAIN-CONTAINING PROTEIN"/>
    <property type="match status" value="1"/>
</dbReference>
<protein>
    <recommendedName>
        <fullName evidence="3">Heterokaryon incompatibility domain-containing protein</fullName>
    </recommendedName>
</protein>
<dbReference type="OrthoDB" id="674604at2759"/>
<dbReference type="EMBL" id="AMGX01000020">
    <property type="protein sequence ID" value="EXJ66462.1"/>
    <property type="molecule type" value="Genomic_DNA"/>
</dbReference>
<evidence type="ECO:0000313" key="2">
    <source>
        <dbReference type="Proteomes" id="UP000019471"/>
    </source>
</evidence>
<gene>
    <name evidence="1" type="ORF">A1O5_10614</name>
</gene>
<name>W9WEC1_9EURO</name>
<accession>W9WEC1</accession>